<dbReference type="InterPro" id="IPR039552">
    <property type="entry name" value="IS66_C"/>
</dbReference>
<evidence type="ECO:0000259" key="2">
    <source>
        <dbReference type="Pfam" id="PF03050"/>
    </source>
</evidence>
<evidence type="ECO:0000313" key="6">
    <source>
        <dbReference type="EMBL" id="CAG9180197.1"/>
    </source>
</evidence>
<dbReference type="PANTHER" id="PTHR33678:SF1">
    <property type="entry name" value="BLL1576 PROTEIN"/>
    <property type="match status" value="1"/>
</dbReference>
<feature type="domain" description="Transposase IS66 C-terminal" evidence="5">
    <location>
        <begin position="501"/>
        <end position="538"/>
    </location>
</feature>
<accession>A0ABM8XJ29</accession>
<keyword evidence="7" id="KW-1185">Reference proteome</keyword>
<dbReference type="Pfam" id="PF03050">
    <property type="entry name" value="DDE_Tnp_IS66"/>
    <property type="match status" value="1"/>
</dbReference>
<dbReference type="Proteomes" id="UP000727654">
    <property type="component" value="Unassembled WGS sequence"/>
</dbReference>
<dbReference type="InterPro" id="IPR024474">
    <property type="entry name" value="Znf_dom_IS66"/>
</dbReference>
<evidence type="ECO:0000259" key="3">
    <source>
        <dbReference type="Pfam" id="PF13005"/>
    </source>
</evidence>
<reference evidence="6 7" key="1">
    <citation type="submission" date="2021-08" db="EMBL/GenBank/DDBJ databases">
        <authorList>
            <person name="Peeters C."/>
        </authorList>
    </citation>
    <scope>NUCLEOTIDE SEQUENCE [LARGE SCALE GENOMIC DNA]</scope>
    <source>
        <strain evidence="6 7">LMG 23992</strain>
    </source>
</reference>
<dbReference type="Pfam" id="PF13817">
    <property type="entry name" value="DDE_Tnp_IS66_C"/>
    <property type="match status" value="1"/>
</dbReference>
<dbReference type="InterPro" id="IPR052344">
    <property type="entry name" value="Transposase-related"/>
</dbReference>
<evidence type="ECO:0000259" key="4">
    <source>
        <dbReference type="Pfam" id="PF13007"/>
    </source>
</evidence>
<evidence type="ECO:0000256" key="1">
    <source>
        <dbReference type="SAM" id="MobiDB-lite"/>
    </source>
</evidence>
<evidence type="ECO:0000313" key="7">
    <source>
        <dbReference type="Proteomes" id="UP000727654"/>
    </source>
</evidence>
<feature type="compositionally biased region" description="Basic residues" evidence="1">
    <location>
        <begin position="117"/>
        <end position="134"/>
    </location>
</feature>
<protein>
    <submittedName>
        <fullName evidence="6">IS66 family transposase ISPpu19</fullName>
    </submittedName>
</protein>
<gene>
    <name evidence="6" type="ORF">LMG23992_04166</name>
</gene>
<comment type="caution">
    <text evidence="6">The sequence shown here is derived from an EMBL/GenBank/DDBJ whole genome shotgun (WGS) entry which is preliminary data.</text>
</comment>
<sequence>MVVVPGGWHDGSMLNLRQLQDQGLQDLAPEDVLALAQQMLAHIQQQEREIKLKDVKIEKITFELARLKAWKFGAKTEAMSAEQRRLFEETLAEDEASLQAQLQQAKGEPSVEDNIRSKRKPRRQPLPAHLRRVEHHHEPEDTHCPTPGCGRTMVRVGEDVSERLDIVPAEFFVHRHIYGKWACRCCQRLVQEPVEPQIIDGGLPAAGLVAHTLISRFVDHLPYYRQETINARSGVHTPRSTLAAWSGRAGAALEPLYEAHKRFVLAARVLHADETPVAMLDPGAGKTKRAYVWAYSRGAFDPLPGVIYDFCTGRSAQYPIAFLGGTSEDGNERCWQGTLVRDEYAAYDSVLQAYPGRKAAGCLAHARRRYDELLRNQGSSTVAPEALRRIAQIYRLERELATLSSEQRLARRHSDTKPLWEQLHAWLQLERSRVPDGSITAKALDYSLKNWPALTQHLLDGEVSVDNNSLENLIRPWALGRKAWLFAGSELAGQRAAVVMSLVQSAKLQGHDPWAYLNDVLTRLPTHLNSRIDELLPHNWRPAR</sequence>
<dbReference type="PANTHER" id="PTHR33678">
    <property type="entry name" value="BLL1576 PROTEIN"/>
    <property type="match status" value="1"/>
</dbReference>
<organism evidence="6 7">
    <name type="scientific">Cupriavidus laharis</name>
    <dbReference type="NCBI Taxonomy" id="151654"/>
    <lineage>
        <taxon>Bacteria</taxon>
        <taxon>Pseudomonadati</taxon>
        <taxon>Pseudomonadota</taxon>
        <taxon>Betaproteobacteria</taxon>
        <taxon>Burkholderiales</taxon>
        <taxon>Burkholderiaceae</taxon>
        <taxon>Cupriavidus</taxon>
    </lineage>
</organism>
<dbReference type="InterPro" id="IPR004291">
    <property type="entry name" value="Transposase_IS66_central"/>
</dbReference>
<feature type="domain" description="Transposase TnpC homeodomain" evidence="4">
    <location>
        <begin position="62"/>
        <end position="134"/>
    </location>
</feature>
<feature type="region of interest" description="Disordered" evidence="1">
    <location>
        <begin position="101"/>
        <end position="146"/>
    </location>
</feature>
<dbReference type="Pfam" id="PF13005">
    <property type="entry name" value="zf-IS66"/>
    <property type="match status" value="1"/>
</dbReference>
<dbReference type="Pfam" id="PF13007">
    <property type="entry name" value="LZ_Tnp_IS66"/>
    <property type="match status" value="1"/>
</dbReference>
<dbReference type="EMBL" id="CAJZAI010000012">
    <property type="protein sequence ID" value="CAG9180197.1"/>
    <property type="molecule type" value="Genomic_DNA"/>
</dbReference>
<dbReference type="NCBIfam" id="NF033517">
    <property type="entry name" value="transpos_IS66"/>
    <property type="match status" value="1"/>
</dbReference>
<proteinExistence type="predicted"/>
<name>A0ABM8XJ29_9BURK</name>
<feature type="domain" description="Transposase IS66 zinc-finger binding" evidence="3">
    <location>
        <begin position="147"/>
        <end position="186"/>
    </location>
</feature>
<evidence type="ECO:0000259" key="5">
    <source>
        <dbReference type="Pfam" id="PF13817"/>
    </source>
</evidence>
<feature type="domain" description="Transposase IS66 central" evidence="2">
    <location>
        <begin position="202"/>
        <end position="494"/>
    </location>
</feature>
<dbReference type="InterPro" id="IPR024463">
    <property type="entry name" value="Transposase_TnpC_homeodom"/>
</dbReference>